<accession>A0ABD1TNI0</accession>
<gene>
    <name evidence="2" type="ORF">Fot_28253</name>
</gene>
<dbReference type="SUPFAM" id="SSF56784">
    <property type="entry name" value="HAD-like"/>
    <property type="match status" value="1"/>
</dbReference>
<dbReference type="InterPro" id="IPR023214">
    <property type="entry name" value="HAD_sf"/>
</dbReference>
<dbReference type="Gene3D" id="3.40.1110.10">
    <property type="entry name" value="Calcium-transporting ATPase, cytoplasmic domain N"/>
    <property type="match status" value="1"/>
</dbReference>
<keyword evidence="1" id="KW-0460">Magnesium</keyword>
<proteinExistence type="predicted"/>
<keyword evidence="3" id="KW-1185">Reference proteome</keyword>
<dbReference type="PRINTS" id="PR00119">
    <property type="entry name" value="CATATPASE"/>
</dbReference>
<dbReference type="Gene3D" id="3.40.50.1000">
    <property type="entry name" value="HAD superfamily/HAD-like"/>
    <property type="match status" value="1"/>
</dbReference>
<dbReference type="InterPro" id="IPR036412">
    <property type="entry name" value="HAD-like_sf"/>
</dbReference>
<reference evidence="3" key="1">
    <citation type="submission" date="2024-07" db="EMBL/GenBank/DDBJ databases">
        <title>Two chromosome-level genome assemblies of Korean endemic species Abeliophyllum distichum and Forsythia ovata (Oleaceae).</title>
        <authorList>
            <person name="Jang H."/>
        </authorList>
    </citation>
    <scope>NUCLEOTIDE SEQUENCE [LARGE SCALE GENOMIC DNA]</scope>
</reference>
<organism evidence="2 3">
    <name type="scientific">Forsythia ovata</name>
    <dbReference type="NCBI Taxonomy" id="205694"/>
    <lineage>
        <taxon>Eukaryota</taxon>
        <taxon>Viridiplantae</taxon>
        <taxon>Streptophyta</taxon>
        <taxon>Embryophyta</taxon>
        <taxon>Tracheophyta</taxon>
        <taxon>Spermatophyta</taxon>
        <taxon>Magnoliopsida</taxon>
        <taxon>eudicotyledons</taxon>
        <taxon>Gunneridae</taxon>
        <taxon>Pentapetalae</taxon>
        <taxon>asterids</taxon>
        <taxon>lamiids</taxon>
        <taxon>Lamiales</taxon>
        <taxon>Oleaceae</taxon>
        <taxon>Forsythieae</taxon>
        <taxon>Forsythia</taxon>
    </lineage>
</organism>
<evidence type="ECO:0000256" key="1">
    <source>
        <dbReference type="ARBA" id="ARBA00022842"/>
    </source>
</evidence>
<dbReference type="Pfam" id="PF00702">
    <property type="entry name" value="Hydrolase"/>
    <property type="match status" value="1"/>
</dbReference>
<evidence type="ECO:0000313" key="2">
    <source>
        <dbReference type="EMBL" id="KAL2514282.1"/>
    </source>
</evidence>
<comment type="caution">
    <text evidence="2">The sequence shown here is derived from an EMBL/GenBank/DDBJ whole genome shotgun (WGS) entry which is preliminary data.</text>
</comment>
<dbReference type="PANTHER" id="PTHR24093:SF434">
    <property type="entry name" value="CALCIUM-TRANSPORTING ATPASE 13, PLASMA MEMBRANE-TYPE-RELATED"/>
    <property type="match status" value="1"/>
</dbReference>
<evidence type="ECO:0000313" key="3">
    <source>
        <dbReference type="Proteomes" id="UP001604277"/>
    </source>
</evidence>
<dbReference type="PANTHER" id="PTHR24093">
    <property type="entry name" value="CATION TRANSPORTING ATPASE"/>
    <property type="match status" value="1"/>
</dbReference>
<protein>
    <submittedName>
        <fullName evidence="2">Calcium-transporting ATPase 13</fullName>
    </submittedName>
</protein>
<dbReference type="InterPro" id="IPR023299">
    <property type="entry name" value="ATPase_P-typ_cyto_dom_N"/>
</dbReference>
<name>A0ABD1TNI0_9LAMI</name>
<dbReference type="EMBL" id="JBFOLJ010000008">
    <property type="protein sequence ID" value="KAL2514282.1"/>
    <property type="molecule type" value="Genomic_DNA"/>
</dbReference>
<sequence>MSLSLSTFLTPILHFVESGGQSGRLKAGAESPDNCISIIPDRESKISKCGVLELKDVNPNGQQKIQDNGLILLGLVGLKDPCRPSVKTTVEDCQYVRVNVKMITGDNVFTATAIATEFGILKLNEKMDDGLVVEGVTFHNYTEEERMEKVDKICVMARSSPLDKLLMVQCLKKKGHVVAVTVDGTNDAPALKEADIGLSMGIQGSGKRKFRYRHFGR</sequence>
<dbReference type="Proteomes" id="UP001604277">
    <property type="component" value="Unassembled WGS sequence"/>
</dbReference>
<dbReference type="AlphaFoldDB" id="A0ABD1TNI0"/>